<evidence type="ECO:0000259" key="1">
    <source>
        <dbReference type="Pfam" id="PF14403"/>
    </source>
</evidence>
<keyword evidence="3" id="KW-1185">Reference proteome</keyword>
<dbReference type="Proteomes" id="UP000176562">
    <property type="component" value="Chromosome"/>
</dbReference>
<dbReference type="Gene3D" id="3.30.1490.270">
    <property type="match status" value="1"/>
</dbReference>
<dbReference type="KEGG" id="rhp:LPB142_13190"/>
<protein>
    <recommendedName>
        <fullName evidence="1">Circularly permuted ATP-grasp type 2 domain-containing protein</fullName>
    </recommendedName>
</protein>
<feature type="domain" description="Circularly permuted ATP-grasp type 2" evidence="1">
    <location>
        <begin position="71"/>
        <end position="447"/>
    </location>
</feature>
<dbReference type="Gene3D" id="3.40.50.11290">
    <property type="match status" value="1"/>
</dbReference>
<reference evidence="2 3" key="1">
    <citation type="submission" date="2016-10" db="EMBL/GenBank/DDBJ databases">
        <title>Rhodobacter sp. LPB0142, isolated from sea water.</title>
        <authorList>
            <person name="Kim E."/>
            <person name="Yi H."/>
        </authorList>
    </citation>
    <scope>NUCLEOTIDE SEQUENCE [LARGE SCALE GENOMIC DNA]</scope>
    <source>
        <strain evidence="2 3">LPB0142</strain>
    </source>
</reference>
<dbReference type="PANTHER" id="PTHR34595:SF7">
    <property type="entry name" value="SLL1039 PROTEIN"/>
    <property type="match status" value="1"/>
</dbReference>
<dbReference type="Pfam" id="PF14403">
    <property type="entry name" value="CP_ATPgrasp_2"/>
    <property type="match status" value="1"/>
</dbReference>
<dbReference type="AlphaFoldDB" id="A0A1D9MEC0"/>
<sequence length="471" mass="52843">MSTTYFNEMYDNGHVREPYARLEDWTNAMPAELRQMKQAEAEALFRRIGITFAVYGEGGDPDRLIPFDMFPRVFTQFEWRRLERGIKQRARALNAFLLDVYGRGEIVRAGKIPAKLVYQNEAFERAVVGFTPPRGIYSHIVGIDLVRTGPDEFFVLEDNCRTPSGVSYMLENREIMMRMFPNLFRENRIEPVDGYADALRRTLASVAPARCDREPTVAILTPGHFNSAYYEHSFLADLMGVELVEGADLFVEGGFVWMRTTEGPKKLDVIYRRIDDSFLDPLCFRPDSMLGVPGLMDVYRSGGVSICSAPGAGVADDKAVYTFVPEMIRFYLGEEPILQNVPTWQCAKPDECKYVLENLGDLVVKEVHGSGGYGMLVGPKSTKDQIETFRIKITEDPQNYIAQPTLALSTTPTFVEEGIAPRHVDLRPYCLVGEKIELVPGGLTRVALKEGSLVVNSSQGGGVKDTWVLAE</sequence>
<name>A0A1D9MEC0_9RHOB</name>
<evidence type="ECO:0000313" key="2">
    <source>
        <dbReference type="EMBL" id="AOZ70153.1"/>
    </source>
</evidence>
<dbReference type="EMBL" id="CP017781">
    <property type="protein sequence ID" value="AOZ70153.1"/>
    <property type="molecule type" value="Genomic_DNA"/>
</dbReference>
<dbReference type="PIRSF" id="PIRSF005522">
    <property type="entry name" value="UCP005522"/>
    <property type="match status" value="1"/>
</dbReference>
<organism evidence="2 3">
    <name type="scientific">Rhodobacter xanthinilyticus</name>
    <dbReference type="NCBI Taxonomy" id="1850250"/>
    <lineage>
        <taxon>Bacteria</taxon>
        <taxon>Pseudomonadati</taxon>
        <taxon>Pseudomonadota</taxon>
        <taxon>Alphaproteobacteria</taxon>
        <taxon>Rhodobacterales</taxon>
        <taxon>Rhodobacter group</taxon>
        <taxon>Rhodobacter</taxon>
    </lineage>
</organism>
<evidence type="ECO:0000313" key="3">
    <source>
        <dbReference type="Proteomes" id="UP000176562"/>
    </source>
</evidence>
<dbReference type="STRING" id="1850250.LPB142_13190"/>
<dbReference type="InterPro" id="IPR016450">
    <property type="entry name" value="UCP005522"/>
</dbReference>
<dbReference type="InterPro" id="IPR025841">
    <property type="entry name" value="CP_ATPgrasp_2"/>
</dbReference>
<gene>
    <name evidence="2" type="ORF">LPB142_13190</name>
</gene>
<proteinExistence type="predicted"/>
<accession>A0A1D9MEC0</accession>
<dbReference type="InterPro" id="IPR051680">
    <property type="entry name" value="ATP-dep_Glu-Cys_Ligase-2"/>
</dbReference>
<dbReference type="PANTHER" id="PTHR34595">
    <property type="entry name" value="BLR5612 PROTEIN"/>
    <property type="match status" value="1"/>
</dbReference>
<dbReference type="SUPFAM" id="SSF56059">
    <property type="entry name" value="Glutathione synthetase ATP-binding domain-like"/>
    <property type="match status" value="1"/>
</dbReference>
<dbReference type="RefSeq" id="WP_068764912.1">
    <property type="nucleotide sequence ID" value="NZ_CP017781.1"/>
</dbReference>